<comment type="caution">
    <text evidence="1">The sequence shown here is derived from an EMBL/GenBank/DDBJ whole genome shotgun (WGS) entry which is preliminary data.</text>
</comment>
<evidence type="ECO:0000313" key="1">
    <source>
        <dbReference type="EMBL" id="OMJ90412.1"/>
    </source>
</evidence>
<reference evidence="1 2" key="1">
    <citation type="submission" date="2016-11" db="EMBL/GenBank/DDBJ databases">
        <title>The macronuclear genome of Stentor coeruleus: a giant cell with tiny introns.</title>
        <authorList>
            <person name="Slabodnick M."/>
            <person name="Ruby J.G."/>
            <person name="Reiff S.B."/>
            <person name="Swart E.C."/>
            <person name="Gosai S."/>
            <person name="Prabakaran S."/>
            <person name="Witkowska E."/>
            <person name="Larue G.E."/>
            <person name="Fisher S."/>
            <person name="Freeman R.M."/>
            <person name="Gunawardena J."/>
            <person name="Chu W."/>
            <person name="Stover N.A."/>
            <person name="Gregory B.D."/>
            <person name="Nowacki M."/>
            <person name="Derisi J."/>
            <person name="Roy S.W."/>
            <person name="Marshall W.F."/>
            <person name="Sood P."/>
        </authorList>
    </citation>
    <scope>NUCLEOTIDE SEQUENCE [LARGE SCALE GENOMIC DNA]</scope>
    <source>
        <strain evidence="1">WM001</strain>
    </source>
</reference>
<accession>A0A1R2CN19</accession>
<dbReference type="Proteomes" id="UP000187209">
    <property type="component" value="Unassembled WGS sequence"/>
</dbReference>
<dbReference type="AlphaFoldDB" id="A0A1R2CN19"/>
<dbReference type="EMBL" id="MPUH01000103">
    <property type="protein sequence ID" value="OMJ90412.1"/>
    <property type="molecule type" value="Genomic_DNA"/>
</dbReference>
<name>A0A1R2CN19_9CILI</name>
<proteinExistence type="predicted"/>
<protein>
    <submittedName>
        <fullName evidence="1">Uncharacterized protein</fullName>
    </submittedName>
</protein>
<sequence>MLNISYKSQHKGSLFLPNITSRLGQENKFGIFEQTFMSKTKAHGYRNSPLFLDTSLDVYRKTPSPSRLGNYKAVESIIDSGKMRKFRNKSNKSRNVSQKLTSFKVAQRRLNRAPVKFMITMMKINSNYKEGSGEEIVKDKLEFGCQIDVEKET</sequence>
<organism evidence="1 2">
    <name type="scientific">Stentor coeruleus</name>
    <dbReference type="NCBI Taxonomy" id="5963"/>
    <lineage>
        <taxon>Eukaryota</taxon>
        <taxon>Sar</taxon>
        <taxon>Alveolata</taxon>
        <taxon>Ciliophora</taxon>
        <taxon>Postciliodesmatophora</taxon>
        <taxon>Heterotrichea</taxon>
        <taxon>Heterotrichida</taxon>
        <taxon>Stentoridae</taxon>
        <taxon>Stentor</taxon>
    </lineage>
</organism>
<keyword evidence="2" id="KW-1185">Reference proteome</keyword>
<gene>
    <name evidence="1" type="ORF">SteCoe_7217</name>
</gene>
<evidence type="ECO:0000313" key="2">
    <source>
        <dbReference type="Proteomes" id="UP000187209"/>
    </source>
</evidence>